<sequence length="81" mass="9542">MKTSIIKIGNSKGLRLSKTILEKYNIQDQVELTLEENQIVIKPLAKPRAGWDKKFEEMHKNGDDEPMMDDFFEDENLEEWT</sequence>
<evidence type="ECO:0000256" key="1">
    <source>
        <dbReference type="PROSITE-ProRule" id="PRU01076"/>
    </source>
</evidence>
<evidence type="ECO:0000313" key="5">
    <source>
        <dbReference type="Proteomes" id="UP000295438"/>
    </source>
</evidence>
<dbReference type="PROSITE" id="PS51740">
    <property type="entry name" value="SPOVT_ABRB"/>
    <property type="match status" value="1"/>
</dbReference>
<reference evidence="4 5" key="1">
    <citation type="submission" date="2019-03" db="EMBL/GenBank/DDBJ databases">
        <title>Algoriphagus aquimaris sp. nov., isolated form marine sediment in Pohang, Korea.</title>
        <authorList>
            <person name="Kim J."/>
            <person name="Yoon S.-H."/>
            <person name="Lee S.-S."/>
        </authorList>
    </citation>
    <scope>NUCLEOTIDE SEQUENCE [LARGE SCALE GENOMIC DNA]</scope>
    <source>
        <strain evidence="4 5">F21</strain>
    </source>
</reference>
<dbReference type="Gene3D" id="2.10.260.10">
    <property type="match status" value="1"/>
</dbReference>
<evidence type="ECO:0000256" key="2">
    <source>
        <dbReference type="SAM" id="MobiDB-lite"/>
    </source>
</evidence>
<keyword evidence="1 4" id="KW-0238">DNA-binding</keyword>
<dbReference type="SMART" id="SM00966">
    <property type="entry name" value="SpoVT_AbrB"/>
    <property type="match status" value="1"/>
</dbReference>
<dbReference type="GO" id="GO:0003677">
    <property type="term" value="F:DNA binding"/>
    <property type="evidence" value="ECO:0007669"/>
    <property type="project" value="UniProtKB-UniRule"/>
</dbReference>
<dbReference type="RefSeq" id="WP_133390278.1">
    <property type="nucleotide sequence ID" value="NZ_SMUW01000030.1"/>
</dbReference>
<feature type="domain" description="SpoVT-AbrB" evidence="3">
    <location>
        <begin position="3"/>
        <end position="46"/>
    </location>
</feature>
<dbReference type="Proteomes" id="UP000295438">
    <property type="component" value="Unassembled WGS sequence"/>
</dbReference>
<accession>A0A4R5V561</accession>
<proteinExistence type="predicted"/>
<feature type="region of interest" description="Disordered" evidence="2">
    <location>
        <begin position="58"/>
        <end position="81"/>
    </location>
</feature>
<keyword evidence="5" id="KW-1185">Reference proteome</keyword>
<dbReference type="EMBL" id="SMUW01000030">
    <property type="protein sequence ID" value="TDK46685.1"/>
    <property type="molecule type" value="Genomic_DNA"/>
</dbReference>
<evidence type="ECO:0000259" key="3">
    <source>
        <dbReference type="PROSITE" id="PS51740"/>
    </source>
</evidence>
<organism evidence="4 5">
    <name type="scientific">Algoriphagus formosus</name>
    <dbReference type="NCBI Taxonomy" id="2007308"/>
    <lineage>
        <taxon>Bacteria</taxon>
        <taxon>Pseudomonadati</taxon>
        <taxon>Bacteroidota</taxon>
        <taxon>Cytophagia</taxon>
        <taxon>Cytophagales</taxon>
        <taxon>Cyclobacteriaceae</taxon>
        <taxon>Algoriphagus</taxon>
    </lineage>
</organism>
<protein>
    <submittedName>
        <fullName evidence="4">AbrB/MazE/SpoVT family DNA-binding domain-containing protein</fullName>
    </submittedName>
</protein>
<gene>
    <name evidence="4" type="ORF">E1898_06470</name>
</gene>
<comment type="caution">
    <text evidence="4">The sequence shown here is derived from an EMBL/GenBank/DDBJ whole genome shotgun (WGS) entry which is preliminary data.</text>
</comment>
<feature type="compositionally biased region" description="Acidic residues" evidence="2">
    <location>
        <begin position="64"/>
        <end position="81"/>
    </location>
</feature>
<dbReference type="InterPro" id="IPR007159">
    <property type="entry name" value="SpoVT-AbrB_dom"/>
</dbReference>
<evidence type="ECO:0000313" key="4">
    <source>
        <dbReference type="EMBL" id="TDK46685.1"/>
    </source>
</evidence>
<dbReference type="SUPFAM" id="SSF89447">
    <property type="entry name" value="AbrB/MazE/MraZ-like"/>
    <property type="match status" value="1"/>
</dbReference>
<dbReference type="InterPro" id="IPR037914">
    <property type="entry name" value="SpoVT-AbrB_sf"/>
</dbReference>
<dbReference type="AlphaFoldDB" id="A0A4R5V561"/>
<name>A0A4R5V561_9BACT</name>